<evidence type="ECO:0000313" key="1">
    <source>
        <dbReference type="EMBL" id="SPC99780.1"/>
    </source>
</evidence>
<protein>
    <submittedName>
        <fullName evidence="1">Uncharacterized protein</fullName>
    </submittedName>
</protein>
<dbReference type="EMBL" id="OIVN01002007">
    <property type="protein sequence ID" value="SPC99780.1"/>
    <property type="molecule type" value="Genomic_DNA"/>
</dbReference>
<proteinExistence type="predicted"/>
<reference evidence="1" key="1">
    <citation type="submission" date="2018-02" db="EMBL/GenBank/DDBJ databases">
        <authorList>
            <person name="Cohen D.B."/>
            <person name="Kent A.D."/>
        </authorList>
    </citation>
    <scope>NUCLEOTIDE SEQUENCE</scope>
</reference>
<organism evidence="1">
    <name type="scientific">Fagus sylvatica</name>
    <name type="common">Beechnut</name>
    <dbReference type="NCBI Taxonomy" id="28930"/>
    <lineage>
        <taxon>Eukaryota</taxon>
        <taxon>Viridiplantae</taxon>
        <taxon>Streptophyta</taxon>
        <taxon>Embryophyta</taxon>
        <taxon>Tracheophyta</taxon>
        <taxon>Spermatophyta</taxon>
        <taxon>Magnoliopsida</taxon>
        <taxon>eudicotyledons</taxon>
        <taxon>Gunneridae</taxon>
        <taxon>Pentapetalae</taxon>
        <taxon>rosids</taxon>
        <taxon>fabids</taxon>
        <taxon>Fagales</taxon>
        <taxon>Fagaceae</taxon>
        <taxon>Fagus</taxon>
    </lineage>
</organism>
<dbReference type="AlphaFoldDB" id="A0A2N9GK24"/>
<gene>
    <name evidence="1" type="ORF">FSB_LOCUS27662</name>
</gene>
<name>A0A2N9GK24_FAGSY</name>
<sequence>MLGSKTKFEGDTTQFTGILVLLVKIYQIMLRDFTKDSRALCAGVSDMCSIRVSKELGSGRPQAAHLAVHVALSWAPQMSPNHPSLEDNSSLSPKENITVDAAECKTNCLPASLLESENMGTVPLANNPVEDDLASEVTEFSGKAIISLKIYKFNEEFILDAAIADLDAAAIADLDDAAIADLDAAAIADLDDAAIADLDTAAIVDLAAALLAVEWVLL</sequence>
<accession>A0A2N9GK24</accession>